<evidence type="ECO:0000313" key="2">
    <source>
        <dbReference type="EMBL" id="MFC4540933.1"/>
    </source>
</evidence>
<keyword evidence="3" id="KW-1185">Reference proteome</keyword>
<reference evidence="2 3" key="1">
    <citation type="journal article" date="2019" name="Int. J. Syst. Evol. Microbiol.">
        <title>The Global Catalogue of Microorganisms (GCM) 10K type strain sequencing project: providing services to taxonomists for standard genome sequencing and annotation.</title>
        <authorList>
            <consortium name="The Broad Institute Genomics Platform"/>
            <consortium name="The Broad Institute Genome Sequencing Center for Infectious Disease"/>
            <person name="Wu L."/>
            <person name="Ma J."/>
        </authorList>
    </citation>
    <scope>NUCLEOTIDE SEQUENCE [LARGE SCALE GENOMIC DNA]</scope>
    <source>
        <strain evidence="2 3">WLHS5</strain>
    </source>
</reference>
<evidence type="ECO:0000313" key="3">
    <source>
        <dbReference type="Proteomes" id="UP001595898"/>
    </source>
</evidence>
<dbReference type="AlphaFoldDB" id="A0ABD5PKI6"/>
<protein>
    <submittedName>
        <fullName evidence="2">TrmB family transcriptional regulator</fullName>
    </submittedName>
</protein>
<dbReference type="Pfam" id="PF01978">
    <property type="entry name" value="TrmB"/>
    <property type="match status" value="1"/>
</dbReference>
<dbReference type="SUPFAM" id="SSF46785">
    <property type="entry name" value="Winged helix' DNA-binding domain"/>
    <property type="match status" value="1"/>
</dbReference>
<feature type="domain" description="Transcription regulator TrmB N-terminal" evidence="1">
    <location>
        <begin position="11"/>
        <end position="78"/>
    </location>
</feature>
<organism evidence="2 3">
    <name type="scientific">Halosolutus amylolyticus</name>
    <dbReference type="NCBI Taxonomy" id="2932267"/>
    <lineage>
        <taxon>Archaea</taxon>
        <taxon>Methanobacteriati</taxon>
        <taxon>Methanobacteriota</taxon>
        <taxon>Stenosarchaea group</taxon>
        <taxon>Halobacteria</taxon>
        <taxon>Halobacteriales</taxon>
        <taxon>Natrialbaceae</taxon>
        <taxon>Halosolutus</taxon>
    </lineage>
</organism>
<dbReference type="InterPro" id="IPR051797">
    <property type="entry name" value="TrmB-like"/>
</dbReference>
<dbReference type="InterPro" id="IPR002831">
    <property type="entry name" value="Tscrpt_reg_TrmB_N"/>
</dbReference>
<name>A0ABD5PKI6_9EURY</name>
<dbReference type="InterPro" id="IPR036390">
    <property type="entry name" value="WH_DNA-bd_sf"/>
</dbReference>
<sequence length="272" mass="30637">MSSTEEAVRTLSDLGLTEYEARCFVALTRISTETAREISEVADVPRSRVYDTIERLERKGLVSIQQSDPRQYRAVPVETACDRLRDDYNSRIDAAENALQQVEDPGSVENEGMWSISRSEYVTDRVVTFLEDAADSIHLLVASEEVIGDRVREYLRDAVERDVSVFVEVPTDEYRAEFEDEVPDASVVVAPDLDATDPVYGEFPAKILLIDGESVVATGIKERGLPDVVQETAVWTYGRDHGFAVWMRELLDSRLANRSADRESNRSEPPDR</sequence>
<comment type="caution">
    <text evidence="2">The sequence shown here is derived from an EMBL/GenBank/DDBJ whole genome shotgun (WGS) entry which is preliminary data.</text>
</comment>
<proteinExistence type="predicted"/>
<accession>A0ABD5PKI6</accession>
<gene>
    <name evidence="2" type="ORF">ACFO5R_03190</name>
</gene>
<dbReference type="RefSeq" id="WP_250139089.1">
    <property type="nucleotide sequence ID" value="NZ_JALIQP010000001.1"/>
</dbReference>
<dbReference type="PANTHER" id="PTHR34293:SF1">
    <property type="entry name" value="HTH-TYPE TRANSCRIPTIONAL REGULATOR TRMBL2"/>
    <property type="match status" value="1"/>
</dbReference>
<dbReference type="InterPro" id="IPR036388">
    <property type="entry name" value="WH-like_DNA-bd_sf"/>
</dbReference>
<dbReference type="Gene3D" id="1.10.10.10">
    <property type="entry name" value="Winged helix-like DNA-binding domain superfamily/Winged helix DNA-binding domain"/>
    <property type="match status" value="1"/>
</dbReference>
<dbReference type="Proteomes" id="UP001595898">
    <property type="component" value="Unassembled WGS sequence"/>
</dbReference>
<dbReference type="EMBL" id="JBHSFA010000002">
    <property type="protein sequence ID" value="MFC4540933.1"/>
    <property type="molecule type" value="Genomic_DNA"/>
</dbReference>
<dbReference type="PANTHER" id="PTHR34293">
    <property type="entry name" value="HTH-TYPE TRANSCRIPTIONAL REGULATOR TRMBL2"/>
    <property type="match status" value="1"/>
</dbReference>
<evidence type="ECO:0000259" key="1">
    <source>
        <dbReference type="Pfam" id="PF01978"/>
    </source>
</evidence>